<feature type="transmembrane region" description="Helical" evidence="1">
    <location>
        <begin position="246"/>
        <end position="265"/>
    </location>
</feature>
<proteinExistence type="predicted"/>
<feature type="transmembrane region" description="Helical" evidence="1">
    <location>
        <begin position="78"/>
        <end position="97"/>
    </location>
</feature>
<evidence type="ECO:0000256" key="1">
    <source>
        <dbReference type="SAM" id="Phobius"/>
    </source>
</evidence>
<feature type="transmembrane region" description="Helical" evidence="1">
    <location>
        <begin position="103"/>
        <end position="120"/>
    </location>
</feature>
<keyword evidence="1" id="KW-0812">Transmembrane</keyword>
<feature type="transmembrane region" description="Helical" evidence="1">
    <location>
        <begin position="194"/>
        <end position="214"/>
    </location>
</feature>
<dbReference type="AlphaFoldDB" id="A0A0G0X5W6"/>
<accession>A0A0G0X5W6</accession>
<evidence type="ECO:0000313" key="2">
    <source>
        <dbReference type="EMBL" id="KKR83037.1"/>
    </source>
</evidence>
<sequence>MTLSGKVFVGLILGGVSWLLFIFYISPRQAWIDGLIEAYFMSSGLVIYKDFVTQYFPILYLSMLPFHDIFGFTLKPTIALALVSSITAFLLLSFISYKLLKGWFRLIPLLFFLFWDPVLSENHFGTTSFQNILLLSAFALWWVWYQRPKMIPAFLIGLLLGIASMSGHIVLINSTVVFLSMIFRSWQIKKIKSIIYFGLGFLIPVAFVFVYLLTHNVLGDFYNWTIKYYLSDSGYPFAMGRGVENVVIFLTIFSPLLLVGAIIWFKVKKVKQSFFALQKKGLTLSLTQSIFWWLILLSFPLPFWFAIFHPNRFLTPEGIYALTAGLALQMLFKIKKNQLTKVLIICLIMLFAFSFYIVLPKYQRNFSYPRPYLNLTRIYPEDPLFDIISWIKQNTTKEDKLFATVDSLIYLETNRLPANPRASTNLPVFYRPLERLVEELKQNPPDFWVIDERQWKRFADFGYQAETTVLKRILKCEPVVFQSDYITIKKHIFSQQLCL</sequence>
<feature type="transmembrane region" description="Helical" evidence="1">
    <location>
        <begin position="7"/>
        <end position="26"/>
    </location>
</feature>
<comment type="caution">
    <text evidence="2">The sequence shown here is derived from an EMBL/GenBank/DDBJ whole genome shotgun (WGS) entry which is preliminary data.</text>
</comment>
<feature type="transmembrane region" description="Helical" evidence="1">
    <location>
        <begin position="339"/>
        <end position="359"/>
    </location>
</feature>
<feature type="transmembrane region" description="Helical" evidence="1">
    <location>
        <begin position="286"/>
        <end position="307"/>
    </location>
</feature>
<feature type="transmembrane region" description="Helical" evidence="1">
    <location>
        <begin position="151"/>
        <end position="182"/>
    </location>
</feature>
<evidence type="ECO:0008006" key="4">
    <source>
        <dbReference type="Google" id="ProtNLM"/>
    </source>
</evidence>
<reference evidence="2 3" key="1">
    <citation type="journal article" date="2015" name="Nature">
        <title>rRNA introns, odd ribosomes, and small enigmatic genomes across a large radiation of phyla.</title>
        <authorList>
            <person name="Brown C.T."/>
            <person name="Hug L.A."/>
            <person name="Thomas B.C."/>
            <person name="Sharon I."/>
            <person name="Castelle C.J."/>
            <person name="Singh A."/>
            <person name="Wilkins M.J."/>
            <person name="Williams K.H."/>
            <person name="Banfield J.F."/>
        </authorList>
    </citation>
    <scope>NUCLEOTIDE SEQUENCE [LARGE SCALE GENOMIC DNA]</scope>
</reference>
<protein>
    <recommendedName>
        <fullName evidence="4">Glycosyltransferase RgtA/B/C/D-like domain-containing protein</fullName>
    </recommendedName>
</protein>
<keyword evidence="1" id="KW-0472">Membrane</keyword>
<evidence type="ECO:0000313" key="3">
    <source>
        <dbReference type="Proteomes" id="UP000034601"/>
    </source>
</evidence>
<feature type="transmembrane region" description="Helical" evidence="1">
    <location>
        <begin position="313"/>
        <end position="332"/>
    </location>
</feature>
<keyword evidence="1" id="KW-1133">Transmembrane helix</keyword>
<dbReference type="Proteomes" id="UP000034601">
    <property type="component" value="Unassembled WGS sequence"/>
</dbReference>
<gene>
    <name evidence="2" type="ORF">UU29_C0008G0146</name>
</gene>
<name>A0A0G0X5W6_9BACT</name>
<dbReference type="EMBL" id="LCAB01000008">
    <property type="protein sequence ID" value="KKR83037.1"/>
    <property type="molecule type" value="Genomic_DNA"/>
</dbReference>
<organism evidence="2 3">
    <name type="scientific">Candidatus Daviesbacteria bacterium GW2011_GWA2_40_9</name>
    <dbReference type="NCBI Taxonomy" id="1618424"/>
    <lineage>
        <taxon>Bacteria</taxon>
        <taxon>Candidatus Daviesiibacteriota</taxon>
    </lineage>
</organism>